<dbReference type="InterPro" id="IPR002013">
    <property type="entry name" value="SAC_dom"/>
</dbReference>
<dbReference type="STRING" id="53468.A0A158QU11"/>
<name>A0A158QU11_MESCO</name>
<dbReference type="GO" id="GO:0043812">
    <property type="term" value="F:phosphatidylinositol-4-phosphate phosphatase activity"/>
    <property type="evidence" value="ECO:0007669"/>
    <property type="project" value="TreeGrafter"/>
</dbReference>
<feature type="compositionally biased region" description="Low complexity" evidence="1">
    <location>
        <begin position="942"/>
        <end position="955"/>
    </location>
</feature>
<feature type="transmembrane region" description="Helical" evidence="2">
    <location>
        <begin position="140"/>
        <end position="160"/>
    </location>
</feature>
<dbReference type="GO" id="GO:2001135">
    <property type="term" value="P:regulation of endocytic recycling"/>
    <property type="evidence" value="ECO:0007669"/>
    <property type="project" value="TreeGrafter"/>
</dbReference>
<evidence type="ECO:0000313" key="4">
    <source>
        <dbReference type="EMBL" id="VDD79566.1"/>
    </source>
</evidence>
<dbReference type="EMBL" id="UXSR01005201">
    <property type="protein sequence ID" value="VDD79566.1"/>
    <property type="molecule type" value="Genomic_DNA"/>
</dbReference>
<dbReference type="PROSITE" id="PS50275">
    <property type="entry name" value="SAC"/>
    <property type="match status" value="1"/>
</dbReference>
<sequence>MELPKESERAKWTVKTGRCVALLNAFCLSSFSPSLDDNWQLVLLNESEFVCSFHDGIEVRRITKISILPISSSPVPKTFQINKCSQHNKGLAPSQETPSLQKQPTIVQAVQNTFKAASDIMGFKQKSKGGKRFEMRIKEASMLFICTSVLVLVCLLKFSVSLRCVVQELEKLLVGEADQFYFATCGGDLTHWTQQREDFRHLGEICSWDDLINTPRVYWRPIWYRYDPTFVWNHRILQDLVASAIIFLQVDEGLPQSVISESFRASTSALDGGEGKEEVVRREPEGLGQPTLLTEYLRALESMILPIMNGFIKQQKLLLPTWNANGRVSPTESNPVTLTIISRRSHFRAGCRYRRRGIDDMGHVANYVETEQVLEVPGDVSVHVLSFLQIRGSVPVFWTQSGIKYKPPIQFHKTQNENREAFRLHIERPLRDFSRLIVVNLVETAPGRQESKIADAYIRQLLLLNSPQLTYVGFDFHEYCKGLRFGNVSVLLEGVKDIIRDMKYCWLHRSDFMCKQESVFRVNCIDCLDRTNLVQSVFATAVIETQLRKLGRLPPEVDLPTDFSRAVQAVWADNGDALSRHYTGTVAMKASLDLPLASVSPGDFTRTGFRTVNGLMKDGVSSMNRYYQRFGEIKRQAAIDFLLGHTNSPELRFLKNCSTQDTPVEQLSSIEVSSLLAAIRSSCLQSDEDSFFEFVVTSSVMFVDDPLTNQQAQVRLPIRAITRIAFGSESALFRQSIPVLRIYFSPPPENPHPSPVTAHSVSSTEVCYLFQPYEPCRALDVRLDDKATSERPQKTGGECYLDLRQPPFRLFNNYLVPVSSPDEAIDALRVVAESITLLLQSNDININIDTTSSIDTGSHSISVMQRKPVPPLPAEYILSLSPEVSEVLQQTRERLRPFLLPRSRPNPRSRRRSSAKTPKPDVRLLEPKQRFWAFKQAQARPRAAAAASASDSAVRPGNPPPEKGLRVALGSMLKQSLPLMEKVFATSSSAPAQRHKVLAPMNGSSVLRLQPCEFLYFEGQPLEGEDTRSATGEDDDEALEEEVEQGEDALLSSDIDDLPVRIITPTNFVSISDLIYELEAGTDADDDGEEEEEAVDLGVGLNHVHSAPAGLAQASECDLPEKTNSTLLRPSSSPLFPPLRSEYVPSQALKSGNVPPLLVRSLSCGDLKESRLPPARLRRAISETLMSSYRALIRPISALNASPKSADTPEPVSTTSLRERLSLHFAALELVPITKLEEAANPRFVSRLRQRQEANASAVERQRHLTCPSDAFIQTQFVLF</sequence>
<dbReference type="GO" id="GO:0005769">
    <property type="term" value="C:early endosome"/>
    <property type="evidence" value="ECO:0007669"/>
    <property type="project" value="TreeGrafter"/>
</dbReference>
<dbReference type="GO" id="GO:0045334">
    <property type="term" value="C:clathrin-coated endocytic vesicle"/>
    <property type="evidence" value="ECO:0007669"/>
    <property type="project" value="TreeGrafter"/>
</dbReference>
<feature type="region of interest" description="Disordered" evidence="1">
    <location>
        <begin position="942"/>
        <end position="961"/>
    </location>
</feature>
<gene>
    <name evidence="4" type="ORF">MCOS_LOCUS5569</name>
</gene>
<evidence type="ECO:0000256" key="2">
    <source>
        <dbReference type="SAM" id="Phobius"/>
    </source>
</evidence>
<keyword evidence="2" id="KW-0812">Transmembrane</keyword>
<feature type="region of interest" description="Disordered" evidence="1">
    <location>
        <begin position="895"/>
        <end position="922"/>
    </location>
</feature>
<accession>A0A158QU11</accession>
<dbReference type="AlphaFoldDB" id="A0A158QU11"/>
<evidence type="ECO:0000259" key="3">
    <source>
        <dbReference type="PROSITE" id="PS50275"/>
    </source>
</evidence>
<dbReference type="OrthoDB" id="405996at2759"/>
<keyword evidence="2" id="KW-0472">Membrane</keyword>
<dbReference type="PANTHER" id="PTHR45662">
    <property type="entry name" value="PHOSPHATIDYLINOSITIDE PHOSPHATASE SAC1"/>
    <property type="match status" value="1"/>
</dbReference>
<dbReference type="GO" id="GO:0046856">
    <property type="term" value="P:phosphatidylinositol dephosphorylation"/>
    <property type="evidence" value="ECO:0007669"/>
    <property type="project" value="TreeGrafter"/>
</dbReference>
<reference evidence="4 5" key="1">
    <citation type="submission" date="2018-10" db="EMBL/GenBank/DDBJ databases">
        <authorList>
            <consortium name="Pathogen Informatics"/>
        </authorList>
    </citation>
    <scope>NUCLEOTIDE SEQUENCE [LARGE SCALE GENOMIC DNA]</scope>
</reference>
<feature type="compositionally biased region" description="Basic residues" evidence="1">
    <location>
        <begin position="905"/>
        <end position="914"/>
    </location>
</feature>
<keyword evidence="5" id="KW-1185">Reference proteome</keyword>
<dbReference type="Pfam" id="PF02383">
    <property type="entry name" value="Syja_N"/>
    <property type="match status" value="1"/>
</dbReference>
<protein>
    <recommendedName>
        <fullName evidence="3">SAC domain-containing protein</fullName>
    </recommendedName>
</protein>
<dbReference type="PANTHER" id="PTHR45662:SF8">
    <property type="entry name" value="PHOSPHATIDYLINOSITIDE PHOSPHATASE SAC2"/>
    <property type="match status" value="1"/>
</dbReference>
<evidence type="ECO:0000313" key="5">
    <source>
        <dbReference type="Proteomes" id="UP000267029"/>
    </source>
</evidence>
<proteinExistence type="predicted"/>
<feature type="domain" description="SAC" evidence="3">
    <location>
        <begin position="225"/>
        <end position="584"/>
    </location>
</feature>
<dbReference type="Proteomes" id="UP000267029">
    <property type="component" value="Unassembled WGS sequence"/>
</dbReference>
<evidence type="ECO:0000256" key="1">
    <source>
        <dbReference type="SAM" id="MobiDB-lite"/>
    </source>
</evidence>
<keyword evidence="2" id="KW-1133">Transmembrane helix</keyword>
<organism evidence="4 5">
    <name type="scientific">Mesocestoides corti</name>
    <name type="common">Flatworm</name>
    <dbReference type="NCBI Taxonomy" id="53468"/>
    <lineage>
        <taxon>Eukaryota</taxon>
        <taxon>Metazoa</taxon>
        <taxon>Spiralia</taxon>
        <taxon>Lophotrochozoa</taxon>
        <taxon>Platyhelminthes</taxon>
        <taxon>Cestoda</taxon>
        <taxon>Eucestoda</taxon>
        <taxon>Cyclophyllidea</taxon>
        <taxon>Mesocestoididae</taxon>
        <taxon>Mesocestoides</taxon>
    </lineage>
</organism>